<sequence length="73" mass="8211">MKKMNIQQATRKALTTQKGITRESWDVGVPIIIIPTNTTGCCIVQVPGTEDELAPRWEPEAEDLLADDWRLCD</sequence>
<comment type="caution">
    <text evidence="2">The sequence shown here is derived from an EMBL/GenBank/DDBJ whole genome shotgun (WGS) entry which is preliminary data.</text>
</comment>
<name>A0A0R1GXX5_9LACO</name>
<dbReference type="EMBL" id="AZDA01000046">
    <property type="protein sequence ID" value="KRK39006.1"/>
    <property type="molecule type" value="Genomic_DNA"/>
</dbReference>
<dbReference type="PATRIC" id="fig|1423726.3.peg.2834"/>
<dbReference type="AlphaFoldDB" id="A0A0R1GXX5"/>
<feature type="domain" description="Thoeris anti-defense 2-like" evidence="1">
    <location>
        <begin position="4"/>
        <end position="71"/>
    </location>
</feature>
<proteinExistence type="predicted"/>
<dbReference type="InterPro" id="IPR021361">
    <property type="entry name" value="Tad2-like_dom"/>
</dbReference>
<dbReference type="STRING" id="1423726.FC07_GL002723"/>
<reference evidence="2 3" key="1">
    <citation type="journal article" date="2015" name="Genome Announc.">
        <title>Expanding the biotechnology potential of lactobacilli through comparative genomics of 213 strains and associated genera.</title>
        <authorList>
            <person name="Sun Z."/>
            <person name="Harris H.M."/>
            <person name="McCann A."/>
            <person name="Guo C."/>
            <person name="Argimon S."/>
            <person name="Zhang W."/>
            <person name="Yang X."/>
            <person name="Jeffery I.B."/>
            <person name="Cooney J.C."/>
            <person name="Kagawa T.F."/>
            <person name="Liu W."/>
            <person name="Song Y."/>
            <person name="Salvetti E."/>
            <person name="Wrobel A."/>
            <person name="Rasinkangas P."/>
            <person name="Parkhill J."/>
            <person name="Rea M.C."/>
            <person name="O'Sullivan O."/>
            <person name="Ritari J."/>
            <person name="Douillard F.P."/>
            <person name="Paul Ross R."/>
            <person name="Yang R."/>
            <person name="Briner A.E."/>
            <person name="Felis G.E."/>
            <person name="de Vos W.M."/>
            <person name="Barrangou R."/>
            <person name="Klaenhammer T.R."/>
            <person name="Caufield P.W."/>
            <person name="Cui Y."/>
            <person name="Zhang H."/>
            <person name="O'Toole P.W."/>
        </authorList>
    </citation>
    <scope>NUCLEOTIDE SEQUENCE [LARGE SCALE GENOMIC DNA]</scope>
    <source>
        <strain evidence="2 3">DSM 20003</strain>
    </source>
</reference>
<evidence type="ECO:0000259" key="1">
    <source>
        <dbReference type="Pfam" id="PF11195"/>
    </source>
</evidence>
<evidence type="ECO:0000313" key="2">
    <source>
        <dbReference type="EMBL" id="KRK39006.1"/>
    </source>
</evidence>
<dbReference type="Pfam" id="PF11195">
    <property type="entry name" value="Tad2-like"/>
    <property type="match status" value="1"/>
</dbReference>
<gene>
    <name evidence="2" type="ORF">FC07_GL002723</name>
</gene>
<dbReference type="Proteomes" id="UP000051461">
    <property type="component" value="Unassembled WGS sequence"/>
</dbReference>
<protein>
    <recommendedName>
        <fullName evidence="1">Thoeris anti-defense 2-like domain-containing protein</fullName>
    </recommendedName>
</protein>
<accession>A0A0R1GXX5</accession>
<keyword evidence="3" id="KW-1185">Reference proteome</keyword>
<evidence type="ECO:0000313" key="3">
    <source>
        <dbReference type="Proteomes" id="UP000051461"/>
    </source>
</evidence>
<organism evidence="2 3">
    <name type="scientific">Loigolactobacillus bifermentans DSM 20003</name>
    <dbReference type="NCBI Taxonomy" id="1423726"/>
    <lineage>
        <taxon>Bacteria</taxon>
        <taxon>Bacillati</taxon>
        <taxon>Bacillota</taxon>
        <taxon>Bacilli</taxon>
        <taxon>Lactobacillales</taxon>
        <taxon>Lactobacillaceae</taxon>
        <taxon>Loigolactobacillus</taxon>
    </lineage>
</organism>